<dbReference type="RefSeq" id="WP_145370018.1">
    <property type="nucleotide sequence ID" value="NZ_CP036275.1"/>
</dbReference>
<protein>
    <submittedName>
        <fullName evidence="2">Uncharacterized protein</fullName>
    </submittedName>
</protein>
<evidence type="ECO:0000313" key="2">
    <source>
        <dbReference type="EMBL" id="QDU38768.1"/>
    </source>
</evidence>
<name>A0A517Z8G3_9PLAN</name>
<sequence length="367" mass="40728" precursor="true">MNSSVRFFPVLLTLLLMMVCPAVAQEAGTSAAGSSRETKTIIQIELLSSRFGGPLVSQEWGRLFEKLGVVARIRQPVFDEEPEIKESVRGTLRLVKLIGQIDRDGSVVFPGHRFRQSEMDELREWLEELRTYGAQGAPTGKPLWGLQRAQFTEIFDSLKSPIEVELKGRPVEEALAELPLPATYPVRWHTSTEAIRETAGSVNVLQEVRGLSAGTGLSAILADLGLGYRPLRTPSGSIELVIQKLSDAPDAWPVGWEPLEGTSRLQLAPTLFQMERVGFDQVPLAEILDAIETATGVPIIIDYGQCRTHDIDPHELRVSYPTKRTAWALLVNSVVRQARLTKEFKVDEAGHTFLHVYPFVPKAATER</sequence>
<keyword evidence="3" id="KW-1185">Reference proteome</keyword>
<dbReference type="Proteomes" id="UP000320496">
    <property type="component" value="Chromosome"/>
</dbReference>
<evidence type="ECO:0000313" key="3">
    <source>
        <dbReference type="Proteomes" id="UP000320496"/>
    </source>
</evidence>
<dbReference type="KEGG" id="mri:Mal4_30980"/>
<reference evidence="2 3" key="1">
    <citation type="submission" date="2019-02" db="EMBL/GenBank/DDBJ databases">
        <title>Deep-cultivation of Planctomycetes and their phenomic and genomic characterization uncovers novel biology.</title>
        <authorList>
            <person name="Wiegand S."/>
            <person name="Jogler M."/>
            <person name="Boedeker C."/>
            <person name="Pinto D."/>
            <person name="Vollmers J."/>
            <person name="Rivas-Marin E."/>
            <person name="Kohn T."/>
            <person name="Peeters S.H."/>
            <person name="Heuer A."/>
            <person name="Rast P."/>
            <person name="Oberbeckmann S."/>
            <person name="Bunk B."/>
            <person name="Jeske O."/>
            <person name="Meyerdierks A."/>
            <person name="Storesund J.E."/>
            <person name="Kallscheuer N."/>
            <person name="Luecker S."/>
            <person name="Lage O.M."/>
            <person name="Pohl T."/>
            <person name="Merkel B.J."/>
            <person name="Hornburger P."/>
            <person name="Mueller R.-W."/>
            <person name="Bruemmer F."/>
            <person name="Labrenz M."/>
            <person name="Spormann A.M."/>
            <person name="Op den Camp H."/>
            <person name="Overmann J."/>
            <person name="Amann R."/>
            <person name="Jetten M.S.M."/>
            <person name="Mascher T."/>
            <person name="Medema M.H."/>
            <person name="Devos D.P."/>
            <person name="Kaster A.-K."/>
            <person name="Ovreas L."/>
            <person name="Rohde M."/>
            <person name="Galperin M.Y."/>
            <person name="Jogler C."/>
        </authorList>
    </citation>
    <scope>NUCLEOTIDE SEQUENCE [LARGE SCALE GENOMIC DNA]</scope>
    <source>
        <strain evidence="2 3">Mal4</strain>
    </source>
</reference>
<dbReference type="EMBL" id="CP036275">
    <property type="protein sequence ID" value="QDU38768.1"/>
    <property type="molecule type" value="Genomic_DNA"/>
</dbReference>
<dbReference type="AlphaFoldDB" id="A0A517Z8G3"/>
<accession>A0A517Z8G3</accession>
<feature type="signal peptide" evidence="1">
    <location>
        <begin position="1"/>
        <end position="24"/>
    </location>
</feature>
<gene>
    <name evidence="2" type="ORF">Mal4_30980</name>
</gene>
<evidence type="ECO:0000256" key="1">
    <source>
        <dbReference type="SAM" id="SignalP"/>
    </source>
</evidence>
<keyword evidence="1" id="KW-0732">Signal</keyword>
<feature type="chain" id="PRO_5022179089" evidence="1">
    <location>
        <begin position="25"/>
        <end position="367"/>
    </location>
</feature>
<organism evidence="2 3">
    <name type="scientific">Maioricimonas rarisocia</name>
    <dbReference type="NCBI Taxonomy" id="2528026"/>
    <lineage>
        <taxon>Bacteria</taxon>
        <taxon>Pseudomonadati</taxon>
        <taxon>Planctomycetota</taxon>
        <taxon>Planctomycetia</taxon>
        <taxon>Planctomycetales</taxon>
        <taxon>Planctomycetaceae</taxon>
        <taxon>Maioricimonas</taxon>
    </lineage>
</organism>
<proteinExistence type="predicted"/>
<dbReference type="OrthoDB" id="250767at2"/>